<dbReference type="EMBL" id="UINC01113752">
    <property type="protein sequence ID" value="SVC83568.1"/>
    <property type="molecule type" value="Genomic_DNA"/>
</dbReference>
<dbReference type="GO" id="GO:0006412">
    <property type="term" value="P:translation"/>
    <property type="evidence" value="ECO:0007669"/>
    <property type="project" value="InterPro"/>
</dbReference>
<organism evidence="1">
    <name type="scientific">marine metagenome</name>
    <dbReference type="NCBI Taxonomy" id="408172"/>
    <lineage>
        <taxon>unclassified sequences</taxon>
        <taxon>metagenomes</taxon>
        <taxon>ecological metagenomes</taxon>
    </lineage>
</organism>
<dbReference type="InterPro" id="IPR035987">
    <property type="entry name" value="Ribosomal_uS8_sf"/>
</dbReference>
<evidence type="ECO:0000313" key="1">
    <source>
        <dbReference type="EMBL" id="SVC83568.1"/>
    </source>
</evidence>
<name>A0A382QF59_9ZZZZ</name>
<dbReference type="GO" id="GO:0005840">
    <property type="term" value="C:ribosome"/>
    <property type="evidence" value="ECO:0007669"/>
    <property type="project" value="InterPro"/>
</dbReference>
<dbReference type="AlphaFoldDB" id="A0A382QF59"/>
<feature type="non-terminal residue" evidence="1">
    <location>
        <position position="129"/>
    </location>
</feature>
<reference evidence="1" key="1">
    <citation type="submission" date="2018-05" db="EMBL/GenBank/DDBJ databases">
        <authorList>
            <person name="Lanie J.A."/>
            <person name="Ng W.-L."/>
            <person name="Kazmierczak K.M."/>
            <person name="Andrzejewski T.M."/>
            <person name="Davidsen T.M."/>
            <person name="Wayne K.J."/>
            <person name="Tettelin H."/>
            <person name="Glass J.I."/>
            <person name="Rusch D."/>
            <person name="Podicherti R."/>
            <person name="Tsui H.-C.T."/>
            <person name="Winkler M.E."/>
        </authorList>
    </citation>
    <scope>NUCLEOTIDE SEQUENCE</scope>
</reference>
<protein>
    <submittedName>
        <fullName evidence="1">Uncharacterized protein</fullName>
    </submittedName>
</protein>
<proteinExistence type="predicted"/>
<sequence length="129" mass="15199">MMKYKKLSEETLSHIEKCELTGDSIVEYIDKSIPFNRCIRLQGFNADQLIREVCRILKDKGYCRKTSRLNIHISNIIANVLAYKNRKNAVYFYFPARKNVHYVPKPYNPIRITYSPFITSIRGLTKICF</sequence>
<accession>A0A382QF59</accession>
<dbReference type="SUPFAM" id="SSF56047">
    <property type="entry name" value="Ribosomal protein S8"/>
    <property type="match status" value="1"/>
</dbReference>
<dbReference type="GO" id="GO:0003735">
    <property type="term" value="F:structural constituent of ribosome"/>
    <property type="evidence" value="ECO:0007669"/>
    <property type="project" value="InterPro"/>
</dbReference>
<gene>
    <name evidence="1" type="ORF">METZ01_LOCUS336422</name>
</gene>